<protein>
    <submittedName>
        <fullName evidence="1">Uncharacterized protein</fullName>
    </submittedName>
</protein>
<dbReference type="EMBL" id="JABZGR010000002">
    <property type="protein sequence ID" value="MBF0969651.1"/>
    <property type="molecule type" value="Genomic_DNA"/>
</dbReference>
<dbReference type="RefSeq" id="WP_303762718.1">
    <property type="nucleotide sequence ID" value="NZ_JABZGR010000002.1"/>
</dbReference>
<dbReference type="Proteomes" id="UP000704068">
    <property type="component" value="Unassembled WGS sequence"/>
</dbReference>
<proteinExistence type="predicted"/>
<dbReference type="AlphaFoldDB" id="A0A929RVV6"/>
<gene>
    <name evidence="1" type="ORF">HXK21_01215</name>
</gene>
<comment type="caution">
    <text evidence="1">The sequence shown here is derived from an EMBL/GenBank/DDBJ whole genome shotgun (WGS) entry which is preliminary data.</text>
</comment>
<organism evidence="1 2">
    <name type="scientific">Alloprevotella tannerae</name>
    <dbReference type="NCBI Taxonomy" id="76122"/>
    <lineage>
        <taxon>Bacteria</taxon>
        <taxon>Pseudomonadati</taxon>
        <taxon>Bacteroidota</taxon>
        <taxon>Bacteroidia</taxon>
        <taxon>Bacteroidales</taxon>
        <taxon>Prevotellaceae</taxon>
        <taxon>Alloprevotella</taxon>
    </lineage>
</organism>
<accession>A0A929RVV6</accession>
<evidence type="ECO:0000313" key="1">
    <source>
        <dbReference type="EMBL" id="MBF0969651.1"/>
    </source>
</evidence>
<reference evidence="1" key="1">
    <citation type="submission" date="2020-04" db="EMBL/GenBank/DDBJ databases">
        <title>Deep metagenomics examines the oral microbiome during advanced dental caries in children, revealing novel taxa and co-occurrences with host molecules.</title>
        <authorList>
            <person name="Baker J.L."/>
            <person name="Morton J.T."/>
            <person name="Dinis M."/>
            <person name="Alvarez R."/>
            <person name="Tran N.C."/>
            <person name="Knight R."/>
            <person name="Edlund A."/>
        </authorList>
    </citation>
    <scope>NUCLEOTIDE SEQUENCE</scope>
    <source>
        <strain evidence="1">JCVI_34_bin.1</strain>
    </source>
</reference>
<sequence length="93" mass="10357">MLRFRCATGLLRLVSMGREVGFLGQKTDFVIGRPMRGIVCSGQTIVCRQHTVVCWQHTMVCRHQTMMKADCGEIFSRTDNAKVASRGAHADAD</sequence>
<name>A0A929RVV6_9BACT</name>
<evidence type="ECO:0000313" key="2">
    <source>
        <dbReference type="Proteomes" id="UP000704068"/>
    </source>
</evidence>